<dbReference type="InterPro" id="IPR039425">
    <property type="entry name" value="RNA_pol_sigma-70-like"/>
</dbReference>
<gene>
    <name evidence="7" type="ORF">KSF_047560</name>
</gene>
<dbReference type="Pfam" id="PF04542">
    <property type="entry name" value="Sigma70_r2"/>
    <property type="match status" value="1"/>
</dbReference>
<feature type="domain" description="RNA polymerase sigma factor 70 region 4 type 2" evidence="6">
    <location>
        <begin position="135"/>
        <end position="183"/>
    </location>
</feature>
<dbReference type="PANTHER" id="PTHR43133">
    <property type="entry name" value="RNA POLYMERASE ECF-TYPE SIGMA FACTO"/>
    <property type="match status" value="1"/>
</dbReference>
<dbReference type="SUPFAM" id="SSF88946">
    <property type="entry name" value="Sigma2 domain of RNA polymerase sigma factors"/>
    <property type="match status" value="1"/>
</dbReference>
<dbReference type="Gene3D" id="1.10.10.10">
    <property type="entry name" value="Winged helix-like DNA-binding domain superfamily/Winged helix DNA-binding domain"/>
    <property type="match status" value="1"/>
</dbReference>
<dbReference type="CDD" id="cd06171">
    <property type="entry name" value="Sigma70_r4"/>
    <property type="match status" value="1"/>
</dbReference>
<keyword evidence="2" id="KW-0805">Transcription regulation</keyword>
<keyword evidence="4" id="KW-0804">Transcription</keyword>
<dbReference type="SUPFAM" id="SSF88659">
    <property type="entry name" value="Sigma3 and sigma4 domains of RNA polymerase sigma factors"/>
    <property type="match status" value="1"/>
</dbReference>
<dbReference type="GO" id="GO:0003677">
    <property type="term" value="F:DNA binding"/>
    <property type="evidence" value="ECO:0007669"/>
    <property type="project" value="InterPro"/>
</dbReference>
<dbReference type="InterPro" id="IPR013324">
    <property type="entry name" value="RNA_pol_sigma_r3/r4-like"/>
</dbReference>
<evidence type="ECO:0000313" key="7">
    <source>
        <dbReference type="EMBL" id="GHO94708.1"/>
    </source>
</evidence>
<dbReference type="InterPro" id="IPR007627">
    <property type="entry name" value="RNA_pol_sigma70_r2"/>
</dbReference>
<evidence type="ECO:0000259" key="6">
    <source>
        <dbReference type="Pfam" id="PF08281"/>
    </source>
</evidence>
<dbReference type="AlphaFoldDB" id="A0A8J3ILQ8"/>
<dbReference type="InterPro" id="IPR014284">
    <property type="entry name" value="RNA_pol_sigma-70_dom"/>
</dbReference>
<evidence type="ECO:0000256" key="1">
    <source>
        <dbReference type="ARBA" id="ARBA00010641"/>
    </source>
</evidence>
<protein>
    <submittedName>
        <fullName evidence="7">RNA polymerase subunit sigma-24</fullName>
    </submittedName>
</protein>
<dbReference type="InterPro" id="IPR013249">
    <property type="entry name" value="RNA_pol_sigma70_r4_t2"/>
</dbReference>
<comment type="caution">
    <text evidence="7">The sequence shown here is derived from an EMBL/GenBank/DDBJ whole genome shotgun (WGS) entry which is preliminary data.</text>
</comment>
<dbReference type="EMBL" id="BNJK01000001">
    <property type="protein sequence ID" value="GHO94708.1"/>
    <property type="molecule type" value="Genomic_DNA"/>
</dbReference>
<feature type="domain" description="RNA polymerase sigma-70 region 2" evidence="5">
    <location>
        <begin position="28"/>
        <end position="93"/>
    </location>
</feature>
<evidence type="ECO:0000259" key="5">
    <source>
        <dbReference type="Pfam" id="PF04542"/>
    </source>
</evidence>
<keyword evidence="3" id="KW-0731">Sigma factor</keyword>
<organism evidence="7 8">
    <name type="scientific">Reticulibacter mediterranei</name>
    <dbReference type="NCBI Taxonomy" id="2778369"/>
    <lineage>
        <taxon>Bacteria</taxon>
        <taxon>Bacillati</taxon>
        <taxon>Chloroflexota</taxon>
        <taxon>Ktedonobacteria</taxon>
        <taxon>Ktedonobacterales</taxon>
        <taxon>Reticulibacteraceae</taxon>
        <taxon>Reticulibacter</taxon>
    </lineage>
</organism>
<dbReference type="GO" id="GO:0016987">
    <property type="term" value="F:sigma factor activity"/>
    <property type="evidence" value="ECO:0007669"/>
    <property type="project" value="UniProtKB-KW"/>
</dbReference>
<name>A0A8J3ILQ8_9CHLR</name>
<dbReference type="GO" id="GO:0006352">
    <property type="term" value="P:DNA-templated transcription initiation"/>
    <property type="evidence" value="ECO:0007669"/>
    <property type="project" value="InterPro"/>
</dbReference>
<dbReference type="NCBIfam" id="TIGR02937">
    <property type="entry name" value="sigma70-ECF"/>
    <property type="match status" value="1"/>
</dbReference>
<dbReference type="InterPro" id="IPR036388">
    <property type="entry name" value="WH-like_DNA-bd_sf"/>
</dbReference>
<dbReference type="Gene3D" id="1.10.1740.10">
    <property type="match status" value="1"/>
</dbReference>
<proteinExistence type="inferred from homology"/>
<dbReference type="Pfam" id="PF08281">
    <property type="entry name" value="Sigma70_r4_2"/>
    <property type="match status" value="1"/>
</dbReference>
<sequence length="197" mass="23207">MEPVSEPLPDCLDMNLLASDLNRYFPSLVLNFQQRLYAFALRYTGIPQDAEDITQEAFIRAYHALADYPAERIRAMKMQPWLYKIVLHICYRHNSNKRLHYTSLDLSEEQQISLALESDERGHPEKMLEEREEIRELEAMIARLPEQYRVAISCYYFEELGYREIAELLNQPVGTVKSNVYRGTQLLRKSLQAQQFL</sequence>
<evidence type="ECO:0000256" key="3">
    <source>
        <dbReference type="ARBA" id="ARBA00023082"/>
    </source>
</evidence>
<evidence type="ECO:0000313" key="8">
    <source>
        <dbReference type="Proteomes" id="UP000597444"/>
    </source>
</evidence>
<evidence type="ECO:0000256" key="4">
    <source>
        <dbReference type="ARBA" id="ARBA00023163"/>
    </source>
</evidence>
<comment type="similarity">
    <text evidence="1">Belongs to the sigma-70 factor family. ECF subfamily.</text>
</comment>
<dbReference type="PANTHER" id="PTHR43133:SF51">
    <property type="entry name" value="RNA POLYMERASE SIGMA FACTOR"/>
    <property type="match status" value="1"/>
</dbReference>
<reference evidence="7" key="1">
    <citation type="submission" date="2020-10" db="EMBL/GenBank/DDBJ databases">
        <title>Taxonomic study of unclassified bacteria belonging to the class Ktedonobacteria.</title>
        <authorList>
            <person name="Yabe S."/>
            <person name="Wang C.M."/>
            <person name="Zheng Y."/>
            <person name="Sakai Y."/>
            <person name="Cavaletti L."/>
            <person name="Monciardini P."/>
            <person name="Donadio S."/>
        </authorList>
    </citation>
    <scope>NUCLEOTIDE SEQUENCE</scope>
    <source>
        <strain evidence="7">ID150040</strain>
    </source>
</reference>
<evidence type="ECO:0000256" key="2">
    <source>
        <dbReference type="ARBA" id="ARBA00023015"/>
    </source>
</evidence>
<keyword evidence="8" id="KW-1185">Reference proteome</keyword>
<dbReference type="Proteomes" id="UP000597444">
    <property type="component" value="Unassembled WGS sequence"/>
</dbReference>
<accession>A0A8J3ILQ8</accession>
<dbReference type="RefSeq" id="WP_220205422.1">
    <property type="nucleotide sequence ID" value="NZ_BNJK01000001.1"/>
</dbReference>
<dbReference type="InterPro" id="IPR013325">
    <property type="entry name" value="RNA_pol_sigma_r2"/>
</dbReference>